<dbReference type="HOGENOM" id="CLU_1523048_0_0_7"/>
<proteinExistence type="predicted"/>
<dbReference type="OrthoDB" id="5402234at2"/>
<evidence type="ECO:0000313" key="1">
    <source>
        <dbReference type="EMBL" id="ACT17779.1"/>
    </source>
</evidence>
<protein>
    <submittedName>
        <fullName evidence="1">Uncharacterized protein</fullName>
    </submittedName>
</protein>
<dbReference type="AlphaFoldDB" id="C6E6D8"/>
<name>C6E6D8_GEOSM</name>
<dbReference type="KEGG" id="gem:GM21_1725"/>
<accession>C6E6D8</accession>
<organism evidence="1">
    <name type="scientific">Geobacter sp. (strain M21)</name>
    <dbReference type="NCBI Taxonomy" id="443144"/>
    <lineage>
        <taxon>Bacteria</taxon>
        <taxon>Pseudomonadati</taxon>
        <taxon>Thermodesulfobacteriota</taxon>
        <taxon>Desulfuromonadia</taxon>
        <taxon>Geobacterales</taxon>
        <taxon>Geobacteraceae</taxon>
        <taxon>Geobacter</taxon>
    </lineage>
</organism>
<dbReference type="EMBL" id="CP001661">
    <property type="protein sequence ID" value="ACT17779.1"/>
    <property type="molecule type" value="Genomic_DNA"/>
</dbReference>
<sequence>MTFSPLRLVLVLFVATLFSPFGRTLLAAETASPLTVEIADVGKSGELAQQLSAKGYRTIISQKNIWVTDPQNNCAVWIGKMVPLDMLRAVLPEAIRFNPNLKFYHVVGDRGEQPPEQVNNTIHVGGSIEAAMVKKLNQIDNQELLELLKKAKSIGELHQYLHEKNIPREKATEKPA</sequence>
<gene>
    <name evidence="1" type="ordered locus">GM21_1725</name>
</gene>
<reference evidence="1" key="1">
    <citation type="submission" date="2009-07" db="EMBL/GenBank/DDBJ databases">
        <title>Complete sequence of Geobacter sp. M21.</title>
        <authorList>
            <consortium name="US DOE Joint Genome Institute"/>
            <person name="Lucas S."/>
            <person name="Copeland A."/>
            <person name="Lapidus A."/>
            <person name="Glavina del Rio T."/>
            <person name="Dalin E."/>
            <person name="Tice H."/>
            <person name="Bruce D."/>
            <person name="Goodwin L."/>
            <person name="Pitluck S."/>
            <person name="Saunders E."/>
            <person name="Brettin T."/>
            <person name="Detter J.C."/>
            <person name="Han C."/>
            <person name="Larimer F."/>
            <person name="Land M."/>
            <person name="Hauser L."/>
            <person name="Kyrpides N."/>
            <person name="Ovchinnikova G."/>
            <person name="Lovley D."/>
        </authorList>
    </citation>
    <scope>NUCLEOTIDE SEQUENCE [LARGE SCALE GENOMIC DNA]</scope>
    <source>
        <strain evidence="1">M21</strain>
    </source>
</reference>